<evidence type="ECO:0000259" key="1">
    <source>
        <dbReference type="Pfam" id="PF05272"/>
    </source>
</evidence>
<reference evidence="4" key="2">
    <citation type="submission" date="2020-09" db="EMBL/GenBank/DDBJ databases">
        <authorList>
            <person name="Sun Q."/>
            <person name="Zhou Y."/>
        </authorList>
    </citation>
    <scope>NUCLEOTIDE SEQUENCE</scope>
    <source>
        <strain evidence="4">CGMCC 1.3617</strain>
    </source>
</reference>
<evidence type="ECO:0000313" key="5">
    <source>
        <dbReference type="Proteomes" id="UP000661507"/>
    </source>
</evidence>
<dbReference type="Pfam" id="PF13362">
    <property type="entry name" value="Toprim_3"/>
    <property type="match status" value="1"/>
</dbReference>
<reference evidence="4" key="1">
    <citation type="journal article" date="2014" name="Int. J. Syst. Evol. Microbiol.">
        <title>Complete genome sequence of Corynebacterium casei LMG S-19264T (=DSM 44701T), isolated from a smear-ripened cheese.</title>
        <authorList>
            <consortium name="US DOE Joint Genome Institute (JGI-PGF)"/>
            <person name="Walter F."/>
            <person name="Albersmeier A."/>
            <person name="Kalinowski J."/>
            <person name="Ruckert C."/>
        </authorList>
    </citation>
    <scope>NUCLEOTIDE SEQUENCE</scope>
    <source>
        <strain evidence="4">CGMCC 1.3617</strain>
    </source>
</reference>
<dbReference type="PANTHER" id="PTHR34985:SF1">
    <property type="entry name" value="SLR0554 PROTEIN"/>
    <property type="match status" value="1"/>
</dbReference>
<dbReference type="Proteomes" id="UP000661507">
    <property type="component" value="Unassembled WGS sequence"/>
</dbReference>
<dbReference type="PANTHER" id="PTHR34985">
    <property type="entry name" value="SLR0554 PROTEIN"/>
    <property type="match status" value="1"/>
</dbReference>
<evidence type="ECO:0000313" key="4">
    <source>
        <dbReference type="EMBL" id="GGJ07235.1"/>
    </source>
</evidence>
<evidence type="ECO:0000259" key="2">
    <source>
        <dbReference type="Pfam" id="PF13362"/>
    </source>
</evidence>
<keyword evidence="5" id="KW-1185">Reference proteome</keyword>
<feature type="domain" description="DUF7146" evidence="3">
    <location>
        <begin position="141"/>
        <end position="240"/>
    </location>
</feature>
<comment type="caution">
    <text evidence="4">The sequence shown here is derived from an EMBL/GenBank/DDBJ whole genome shotgun (WGS) entry which is preliminary data.</text>
</comment>
<dbReference type="EMBL" id="BMKW01000002">
    <property type="protein sequence ID" value="GGJ07235.1"/>
    <property type="molecule type" value="Genomic_DNA"/>
</dbReference>
<feature type="domain" description="Toprim" evidence="2">
    <location>
        <begin position="249"/>
        <end position="336"/>
    </location>
</feature>
<dbReference type="InterPro" id="IPR007936">
    <property type="entry name" value="VapE-like_dom"/>
</dbReference>
<protein>
    <recommendedName>
        <fullName evidence="6">P-loop ATPase</fullName>
    </recommendedName>
</protein>
<name>A0A917KCH1_9PROT</name>
<dbReference type="Pfam" id="PF05272">
    <property type="entry name" value="VapE-like_dom"/>
    <property type="match status" value="1"/>
</dbReference>
<organism evidence="4 5">
    <name type="scientific">Neoroseomonas lacus</name>
    <dbReference type="NCBI Taxonomy" id="287609"/>
    <lineage>
        <taxon>Bacteria</taxon>
        <taxon>Pseudomonadati</taxon>
        <taxon>Pseudomonadota</taxon>
        <taxon>Alphaproteobacteria</taxon>
        <taxon>Acetobacterales</taxon>
        <taxon>Acetobacteraceae</taxon>
        <taxon>Neoroseomonas</taxon>
    </lineage>
</organism>
<dbReference type="AlphaFoldDB" id="A0A917KCH1"/>
<proteinExistence type="predicted"/>
<evidence type="ECO:0000259" key="3">
    <source>
        <dbReference type="Pfam" id="PF23639"/>
    </source>
</evidence>
<accession>A0A917KCH1</accession>
<evidence type="ECO:0008006" key="6">
    <source>
        <dbReference type="Google" id="ProtNLM"/>
    </source>
</evidence>
<dbReference type="InterPro" id="IPR055570">
    <property type="entry name" value="DUF7146"/>
</dbReference>
<feature type="domain" description="Virulence-associated protein E-like" evidence="1">
    <location>
        <begin position="548"/>
        <end position="761"/>
    </location>
</feature>
<dbReference type="Pfam" id="PF23639">
    <property type="entry name" value="DUF7146"/>
    <property type="match status" value="1"/>
</dbReference>
<gene>
    <name evidence="4" type="ORF">GCM10011320_12680</name>
</gene>
<dbReference type="InterPro" id="IPR006171">
    <property type="entry name" value="TOPRIM_dom"/>
</dbReference>
<sequence>MNAEPHPAATAPACIDLNDAGPMLPVRHDLAEVRRRLADTARNWLPALFPQAVRSQDRKTLRCADLSGRRPRGEGSCVLHLEGRFAGWGFDHATGESAGPIDMVYHATGLTEARLFAEAARLAHMERSAASQRPQEPRPDHSREVARLLEGCQTLVGTVAETYLRGRGLEVPDSPDLLFHPDLPDFETKRGWAGMVAVVRDGAGEPTGGIHRTYLLDDGSAKAPPGKKMLGPVAGGAVRLAPFPADGRIGVAEGIETALSALAIFGVPTMAALSADGLRRWRRPDGTTHVTIFADAGLPGMQAAATLADQLNLANIPSRIVAPLHGDDFNDDLRQGVTAEHYAEPATASPAEAGALPADTATLDDMLAAASALTNPPDMAPLSTLLGRLVTARLEPLPERQVLAAVKSATGIAVSILEKQLTELRRRLNATGDVHTAPIRPRWSSLLRLDLSGIPERNEANVITALSLDPAFAGALAFDEFSQEIMITRSLPWEGTEIALPRPWGDADDVRCAEWLQRHEINVPPVVVGRSVVAVARNVRLHPVRDYLNALAWDGTPRLEAWALTYLGAADTRLNRAMASLWMISAVARIMQPGCKADHMLILEGPQGIRKSTALKVLASEPWFTDELAELGSKDAAQQMRGVWIIEMAELDAMGQADVSRIKAFLSRTTDRYRPPYERYVVTVPRQCVLAGTVNPDTYLRDETGNRRFWPVRCGDIDLDGLHRDRDQLWAEAIVRYRAGAPWWIEDRAVVAEASAAQEERYQGDAWDGRIERWLACERHPVNVGFGQHEDWQDRYVPRQKPLTDVSIGEVLEQALGIEAAKWTRADQMRIGAFFRARKWVKYRTRTSPREWRYVAPGMPVP</sequence>